<evidence type="ECO:0000313" key="1">
    <source>
        <dbReference type="EMBL" id="XBX81197.1"/>
    </source>
</evidence>
<dbReference type="RefSeq" id="WP_350347219.1">
    <property type="nucleotide sequence ID" value="NZ_CP158374.1"/>
</dbReference>
<sequence length="139" mass="15230">MTFYDIDEPVVEGRTTTITYRVAETNPNGPTQVTTHLLSVCPTDITVELRQDDTIITLPEGEYLAVLLERASHAVIDGHGFTFTGPLAEDPDTVGAVIVDAPLVDLVLEAITRATREDVFNPMPFIRDMFAPFKGGPAW</sequence>
<accession>A0AAU7W5J7</accession>
<dbReference type="EMBL" id="CP158374">
    <property type="protein sequence ID" value="XBX81197.1"/>
    <property type="molecule type" value="Genomic_DNA"/>
</dbReference>
<name>A0AAU7W5J7_9MICO</name>
<reference evidence="1" key="1">
    <citation type="submission" date="2024-05" db="EMBL/GenBank/DDBJ databases">
        <authorList>
            <person name="Yu L."/>
        </authorList>
    </citation>
    <scope>NUCLEOTIDE SEQUENCE</scope>
    <source>
        <strain evidence="1">G08B096</strain>
    </source>
</reference>
<dbReference type="AlphaFoldDB" id="A0AAU7W5J7"/>
<gene>
    <name evidence="1" type="ORF">ABIQ69_11320</name>
</gene>
<proteinExistence type="predicted"/>
<protein>
    <submittedName>
        <fullName evidence="1">Uncharacterized protein</fullName>
    </submittedName>
</protein>
<organism evidence="1">
    <name type="scientific">Agromyces sp. G08B096</name>
    <dbReference type="NCBI Taxonomy" id="3156399"/>
    <lineage>
        <taxon>Bacteria</taxon>
        <taxon>Bacillati</taxon>
        <taxon>Actinomycetota</taxon>
        <taxon>Actinomycetes</taxon>
        <taxon>Micrococcales</taxon>
        <taxon>Microbacteriaceae</taxon>
        <taxon>Agromyces</taxon>
    </lineage>
</organism>